<evidence type="ECO:0000259" key="1">
    <source>
        <dbReference type="Pfam" id="PF00884"/>
    </source>
</evidence>
<dbReference type="InterPro" id="IPR000917">
    <property type="entry name" value="Sulfatase_N"/>
</dbReference>
<keyword evidence="3" id="KW-1185">Reference proteome</keyword>
<sequence>MEYERNTTPFLNQKIKEANAIVFENAISSGTYTSESMISLFTGDFSYIVPDNPGAKLSPEPWRKEIKKRKTLAQFFSKNGYRTIGFNTNPLTSAYYGYDKGFHIFRDLLKRSSSIPFVSVWEYTTPWENYYDQIIQEVKKSKDPFFLWIFPTETHAPYITGRSDKWSSSTDKIKVILDKIFSIAGNKTKINLYNDCIRYIDSFIERLYYDLKEFNPIFIVHADHGEGFGEHNFYRHGSDNFYEELIHIPLVVINTSVNERLRKPFSLSDLNDWITGIDTPISNLSLPNGNDWALSKTFDSNWIRACTRTEDYKFIYRPNGTDEFYNLKRDPSEKNSEMGKTPEIEKKLRRMLEEEINRDKEKIRIKNKISSIKGKD</sequence>
<feature type="domain" description="Sulfatase N-terminal" evidence="1">
    <location>
        <begin position="2"/>
        <end position="260"/>
    </location>
</feature>
<dbReference type="Gene3D" id="3.30.1120.10">
    <property type="match status" value="1"/>
</dbReference>
<dbReference type="EMBL" id="LHXO01000043">
    <property type="protein sequence ID" value="KXA94707.1"/>
    <property type="molecule type" value="Genomic_DNA"/>
</dbReference>
<dbReference type="Gene3D" id="3.40.720.10">
    <property type="entry name" value="Alkaline Phosphatase, subunit A"/>
    <property type="match status" value="1"/>
</dbReference>
<protein>
    <recommendedName>
        <fullName evidence="1">Sulfatase N-terminal domain-containing protein</fullName>
    </recommendedName>
</protein>
<dbReference type="PANTHER" id="PTHR43751:SF3">
    <property type="entry name" value="SULFATASE N-TERMINAL DOMAIN-CONTAINING PROTEIN"/>
    <property type="match status" value="1"/>
</dbReference>
<dbReference type="SUPFAM" id="SSF53649">
    <property type="entry name" value="Alkaline phosphatase-like"/>
    <property type="match status" value="1"/>
</dbReference>
<evidence type="ECO:0000313" key="3">
    <source>
        <dbReference type="Proteomes" id="UP000070284"/>
    </source>
</evidence>
<dbReference type="AlphaFoldDB" id="A0A133UKJ9"/>
<dbReference type="Proteomes" id="UP000070284">
    <property type="component" value="Unassembled WGS sequence"/>
</dbReference>
<name>A0A133UKJ9_9EURY</name>
<proteinExistence type="predicted"/>
<gene>
    <name evidence="2" type="ORF">AKJ65_03650</name>
</gene>
<organism evidence="2 3">
    <name type="scientific">candidate division MSBL1 archaeon SCGC-AAA259E19</name>
    <dbReference type="NCBI Taxonomy" id="1698264"/>
    <lineage>
        <taxon>Archaea</taxon>
        <taxon>Methanobacteriati</taxon>
        <taxon>Methanobacteriota</taxon>
        <taxon>candidate division MSBL1</taxon>
    </lineage>
</organism>
<dbReference type="InterPro" id="IPR052701">
    <property type="entry name" value="GAG_Ulvan_Degrading_Sulfatases"/>
</dbReference>
<reference evidence="2 3" key="1">
    <citation type="journal article" date="2016" name="Sci. Rep.">
        <title>Metabolic traits of an uncultured archaeal lineage -MSBL1- from brine pools of the Red Sea.</title>
        <authorList>
            <person name="Mwirichia R."/>
            <person name="Alam I."/>
            <person name="Rashid M."/>
            <person name="Vinu M."/>
            <person name="Ba-Alawi W."/>
            <person name="Anthony Kamau A."/>
            <person name="Kamanda Ngugi D."/>
            <person name="Goker M."/>
            <person name="Klenk H.P."/>
            <person name="Bajic V."/>
            <person name="Stingl U."/>
        </authorList>
    </citation>
    <scope>NUCLEOTIDE SEQUENCE [LARGE SCALE GENOMIC DNA]</scope>
    <source>
        <strain evidence="2">SCGC-AAA259E19</strain>
    </source>
</reference>
<comment type="caution">
    <text evidence="2">The sequence shown here is derived from an EMBL/GenBank/DDBJ whole genome shotgun (WGS) entry which is preliminary data.</text>
</comment>
<dbReference type="PANTHER" id="PTHR43751">
    <property type="entry name" value="SULFATASE"/>
    <property type="match status" value="1"/>
</dbReference>
<dbReference type="Pfam" id="PF00884">
    <property type="entry name" value="Sulfatase"/>
    <property type="match status" value="1"/>
</dbReference>
<evidence type="ECO:0000313" key="2">
    <source>
        <dbReference type="EMBL" id="KXA94707.1"/>
    </source>
</evidence>
<dbReference type="InterPro" id="IPR017850">
    <property type="entry name" value="Alkaline_phosphatase_core_sf"/>
</dbReference>
<accession>A0A133UKJ9</accession>